<organism evidence="5 6">
    <name type="scientific">Hydrogenispora ethanolica</name>
    <dbReference type="NCBI Taxonomy" id="1082276"/>
    <lineage>
        <taxon>Bacteria</taxon>
        <taxon>Bacillati</taxon>
        <taxon>Bacillota</taxon>
        <taxon>Hydrogenispora</taxon>
    </lineage>
</organism>
<dbReference type="Pfam" id="PF00440">
    <property type="entry name" value="TetR_N"/>
    <property type="match status" value="1"/>
</dbReference>
<accession>A0A4R1RK34</accession>
<evidence type="ECO:0000256" key="2">
    <source>
        <dbReference type="PROSITE-ProRule" id="PRU00335"/>
    </source>
</evidence>
<sequence>MDNRSIILLRALQLFAARGYDGVAVQEIADAAGITKPTLYYYFGSKQGLLQTLVAEWGEPLLRLVSEAAAYQGDLSLNLERLAAALFDYAKAHQEFYRMQLAMYFAPRQSLANQAVRQLNERLHLALEELFRQAAAHHAKMRGRELALAATFLGTVNTYIGLALNGYIELRAGLAGNAVRQFMHGIYC</sequence>
<keyword evidence="1 2" id="KW-0238">DNA-binding</keyword>
<keyword evidence="3" id="KW-0812">Transmembrane</keyword>
<dbReference type="GO" id="GO:0000976">
    <property type="term" value="F:transcription cis-regulatory region binding"/>
    <property type="evidence" value="ECO:0007669"/>
    <property type="project" value="TreeGrafter"/>
</dbReference>
<evidence type="ECO:0000259" key="4">
    <source>
        <dbReference type="PROSITE" id="PS50977"/>
    </source>
</evidence>
<dbReference type="SUPFAM" id="SSF46689">
    <property type="entry name" value="Homeodomain-like"/>
    <property type="match status" value="1"/>
</dbReference>
<gene>
    <name evidence="5" type="ORF">EDC14_101578</name>
</gene>
<dbReference type="InterPro" id="IPR050109">
    <property type="entry name" value="HTH-type_TetR-like_transc_reg"/>
</dbReference>
<dbReference type="EMBL" id="SLUN01000015">
    <property type="protein sequence ID" value="TCL66535.1"/>
    <property type="molecule type" value="Genomic_DNA"/>
</dbReference>
<dbReference type="Proteomes" id="UP000295008">
    <property type="component" value="Unassembled WGS sequence"/>
</dbReference>
<dbReference type="PRINTS" id="PR00455">
    <property type="entry name" value="HTHTETR"/>
</dbReference>
<dbReference type="OrthoDB" id="9808476at2"/>
<reference evidence="5 6" key="1">
    <citation type="submission" date="2019-03" db="EMBL/GenBank/DDBJ databases">
        <title>Genomic Encyclopedia of Type Strains, Phase IV (KMG-IV): sequencing the most valuable type-strain genomes for metagenomic binning, comparative biology and taxonomic classification.</title>
        <authorList>
            <person name="Goeker M."/>
        </authorList>
    </citation>
    <scope>NUCLEOTIDE SEQUENCE [LARGE SCALE GENOMIC DNA]</scope>
    <source>
        <strain evidence="5 6">LX-B</strain>
    </source>
</reference>
<protein>
    <submittedName>
        <fullName evidence="5">TetR family transcriptional regulator</fullName>
    </submittedName>
</protein>
<evidence type="ECO:0000256" key="1">
    <source>
        <dbReference type="ARBA" id="ARBA00023125"/>
    </source>
</evidence>
<evidence type="ECO:0000256" key="3">
    <source>
        <dbReference type="SAM" id="Phobius"/>
    </source>
</evidence>
<feature type="domain" description="HTH tetR-type" evidence="4">
    <location>
        <begin position="1"/>
        <end position="61"/>
    </location>
</feature>
<keyword evidence="6" id="KW-1185">Reference proteome</keyword>
<dbReference type="InterPro" id="IPR009057">
    <property type="entry name" value="Homeodomain-like_sf"/>
</dbReference>
<feature type="DNA-binding region" description="H-T-H motif" evidence="2">
    <location>
        <begin position="24"/>
        <end position="43"/>
    </location>
</feature>
<feature type="transmembrane region" description="Helical" evidence="3">
    <location>
        <begin position="146"/>
        <end position="168"/>
    </location>
</feature>
<dbReference type="PROSITE" id="PS50977">
    <property type="entry name" value="HTH_TETR_2"/>
    <property type="match status" value="1"/>
</dbReference>
<proteinExistence type="predicted"/>
<keyword evidence="3" id="KW-0472">Membrane</keyword>
<evidence type="ECO:0000313" key="5">
    <source>
        <dbReference type="EMBL" id="TCL66535.1"/>
    </source>
</evidence>
<keyword evidence="3" id="KW-1133">Transmembrane helix</keyword>
<comment type="caution">
    <text evidence="5">The sequence shown here is derived from an EMBL/GenBank/DDBJ whole genome shotgun (WGS) entry which is preliminary data.</text>
</comment>
<dbReference type="RefSeq" id="WP_132014772.1">
    <property type="nucleotide sequence ID" value="NZ_SLUN01000015.1"/>
</dbReference>
<dbReference type="InterPro" id="IPR001647">
    <property type="entry name" value="HTH_TetR"/>
</dbReference>
<dbReference type="PANTHER" id="PTHR30055">
    <property type="entry name" value="HTH-TYPE TRANSCRIPTIONAL REGULATOR RUTR"/>
    <property type="match status" value="1"/>
</dbReference>
<dbReference type="PANTHER" id="PTHR30055:SF146">
    <property type="entry name" value="HTH-TYPE TRANSCRIPTIONAL DUAL REGULATOR CECR"/>
    <property type="match status" value="1"/>
</dbReference>
<dbReference type="Gene3D" id="1.10.357.10">
    <property type="entry name" value="Tetracycline Repressor, domain 2"/>
    <property type="match status" value="1"/>
</dbReference>
<dbReference type="GO" id="GO:0003700">
    <property type="term" value="F:DNA-binding transcription factor activity"/>
    <property type="evidence" value="ECO:0007669"/>
    <property type="project" value="TreeGrafter"/>
</dbReference>
<name>A0A4R1RK34_HYDET</name>
<dbReference type="AlphaFoldDB" id="A0A4R1RK34"/>
<evidence type="ECO:0000313" key="6">
    <source>
        <dbReference type="Proteomes" id="UP000295008"/>
    </source>
</evidence>